<dbReference type="CDD" id="cd23992">
    <property type="entry name" value="PBP_GOBP"/>
    <property type="match status" value="1"/>
</dbReference>
<dbReference type="SUPFAM" id="SSF47565">
    <property type="entry name" value="Insect pheromone/odorant-binding proteins"/>
    <property type="match status" value="1"/>
</dbReference>
<comment type="subcellular location">
    <subcellularLocation>
        <location evidence="1">Secreted</location>
    </subcellularLocation>
</comment>
<dbReference type="Pfam" id="PF01395">
    <property type="entry name" value="PBP_GOBP"/>
    <property type="match status" value="1"/>
</dbReference>
<dbReference type="SMART" id="SM00708">
    <property type="entry name" value="PhBP"/>
    <property type="match status" value="1"/>
</dbReference>
<keyword evidence="4 5" id="KW-0732">Signal</keyword>
<dbReference type="GO" id="GO:0005615">
    <property type="term" value="C:extracellular space"/>
    <property type="evidence" value="ECO:0007669"/>
    <property type="project" value="TreeGrafter"/>
</dbReference>
<name>A0A0P0UVY9_9MUSC</name>
<dbReference type="FunFam" id="1.10.238.20:FF:000001">
    <property type="entry name" value="General odorant-binding protein lush"/>
    <property type="match status" value="1"/>
</dbReference>
<proteinExistence type="evidence at transcript level"/>
<dbReference type="GO" id="GO:0005549">
    <property type="term" value="F:odorant binding"/>
    <property type="evidence" value="ECO:0007669"/>
    <property type="project" value="InterPro"/>
</dbReference>
<dbReference type="AlphaFoldDB" id="A0A0P0UVY9"/>
<dbReference type="PANTHER" id="PTHR11857">
    <property type="entry name" value="ODORANT BINDING PROTEIN-RELATED"/>
    <property type="match status" value="1"/>
</dbReference>
<protein>
    <submittedName>
        <fullName evidence="6">Odorant-binding protein 19</fullName>
    </submittedName>
</protein>
<evidence type="ECO:0000313" key="6">
    <source>
        <dbReference type="EMBL" id="BAS69460.1"/>
    </source>
</evidence>
<dbReference type="PANTHER" id="PTHR11857:SF43">
    <property type="entry name" value="GEO07291P1-RELATED"/>
    <property type="match status" value="1"/>
</dbReference>
<dbReference type="InterPro" id="IPR006170">
    <property type="entry name" value="PBP/GOBP"/>
</dbReference>
<feature type="signal peptide" evidence="5">
    <location>
        <begin position="1"/>
        <end position="18"/>
    </location>
</feature>
<evidence type="ECO:0000256" key="5">
    <source>
        <dbReference type="SAM" id="SignalP"/>
    </source>
</evidence>
<keyword evidence="3" id="KW-0964">Secreted</keyword>
<dbReference type="Gene3D" id="1.10.238.20">
    <property type="entry name" value="Pheromone/general odorant binding protein domain"/>
    <property type="match status" value="1"/>
</dbReference>
<organism evidence="6">
    <name type="scientific">Delia platura</name>
    <dbReference type="NCBI Taxonomy" id="81723"/>
    <lineage>
        <taxon>Eukaryota</taxon>
        <taxon>Metazoa</taxon>
        <taxon>Ecdysozoa</taxon>
        <taxon>Arthropoda</taxon>
        <taxon>Hexapoda</taxon>
        <taxon>Insecta</taxon>
        <taxon>Pterygota</taxon>
        <taxon>Neoptera</taxon>
        <taxon>Endopterygota</taxon>
        <taxon>Diptera</taxon>
        <taxon>Brachycera</taxon>
        <taxon>Muscomorpha</taxon>
        <taxon>Muscoidea</taxon>
        <taxon>Anthomyiidae</taxon>
        <taxon>Anthomyiinae</taxon>
        <taxon>Delia</taxon>
    </lineage>
</organism>
<evidence type="ECO:0000256" key="2">
    <source>
        <dbReference type="ARBA" id="ARBA00008098"/>
    </source>
</evidence>
<evidence type="ECO:0000256" key="1">
    <source>
        <dbReference type="ARBA" id="ARBA00004613"/>
    </source>
</evidence>
<feature type="chain" id="PRO_5006056084" evidence="5">
    <location>
        <begin position="19"/>
        <end position="137"/>
    </location>
</feature>
<reference evidence="6" key="1">
    <citation type="submission" date="2015-04" db="EMBL/GenBank/DDBJ databases">
        <title>The repertoire of odorant-binding proteins was not affected by host specialization in two Delia species (Diptera: Anthomyiidae).</title>
        <authorList>
            <person name="Matsuo T."/>
            <person name="Ohta S."/>
            <person name="Seto Y."/>
            <person name="Tamura K."/>
            <person name="Ishikawa Y."/>
        </authorList>
    </citation>
    <scope>NUCLEOTIDE SEQUENCE</scope>
    <source>
        <tissue evidence="6">Antenna</tissue>
    </source>
</reference>
<comment type="similarity">
    <text evidence="2">Belongs to the PBP/GOBP family.</text>
</comment>
<dbReference type="GO" id="GO:0007608">
    <property type="term" value="P:sensory perception of smell"/>
    <property type="evidence" value="ECO:0007669"/>
    <property type="project" value="TreeGrafter"/>
</dbReference>
<dbReference type="EMBL" id="LC042126">
    <property type="protein sequence ID" value="BAS69460.1"/>
    <property type="molecule type" value="mRNA"/>
</dbReference>
<dbReference type="InterPro" id="IPR036728">
    <property type="entry name" value="PBP_GOBP_sf"/>
</dbReference>
<evidence type="ECO:0000256" key="4">
    <source>
        <dbReference type="ARBA" id="ARBA00022729"/>
    </source>
</evidence>
<evidence type="ECO:0000256" key="3">
    <source>
        <dbReference type="ARBA" id="ARBA00022525"/>
    </source>
</evidence>
<gene>
    <name evidence="6" type="primary">DplaOBP19</name>
</gene>
<accession>A0A0P0UVY9</accession>
<sequence>MKVFITLAVVCLVAGAFAVDVKLTDEQKAKSKVHFGECVKQENVSDEDVQKLKSKDFANPSKNMKCFGACFFEKAGVLKDNEVQEAVVMEKLGSIIGEANAKAVLDKCKNVKGEDRCETGFKIFACAEAEKAKLAAA</sequence>